<dbReference type="Proteomes" id="UP000008556">
    <property type="component" value="Chromosome"/>
</dbReference>
<protein>
    <submittedName>
        <fullName evidence="1">Uncharacterized protein</fullName>
    </submittedName>
</protein>
<organism evidence="1 2">
    <name type="scientific">Salmonella paratyphi B (strain ATCC BAA-1250 / SPB7)</name>
    <dbReference type="NCBI Taxonomy" id="1016998"/>
    <lineage>
        <taxon>Bacteria</taxon>
        <taxon>Pseudomonadati</taxon>
        <taxon>Pseudomonadota</taxon>
        <taxon>Gammaproteobacteria</taxon>
        <taxon>Enterobacterales</taxon>
        <taxon>Enterobacteriaceae</taxon>
        <taxon>Salmonella</taxon>
    </lineage>
</organism>
<evidence type="ECO:0000313" key="1">
    <source>
        <dbReference type="EMBL" id="ABX67522.1"/>
    </source>
</evidence>
<name>A0A6C6Z1M0_SALPB</name>
<dbReference type="EMBL" id="CP000886">
    <property type="protein sequence ID" value="ABX67522.1"/>
    <property type="molecule type" value="Genomic_DNA"/>
</dbReference>
<reference evidence="1 2" key="1">
    <citation type="submission" date="2007-11" db="EMBL/GenBank/DDBJ databases">
        <authorList>
            <consortium name="The Salmonella enterica serovar Paratyphi B Genome Sequencing Project"/>
            <person name="McClelland M."/>
            <person name="Sanderson E.K."/>
            <person name="Porwollik S."/>
            <person name="Spieth J."/>
            <person name="Clifton W.S."/>
            <person name="Fulton R."/>
            <person name="Cordes M."/>
            <person name="Wollam A."/>
            <person name="Shah N."/>
            <person name="Pepin K."/>
            <person name="Bhonagiri V."/>
            <person name="Nash W."/>
            <person name="Johnson M."/>
            <person name="Thiruvilangam P."/>
            <person name="Wilson R."/>
        </authorList>
    </citation>
    <scope>NUCLEOTIDE SEQUENCE [LARGE SCALE GENOMIC DNA]</scope>
    <source>
        <strain evidence="2">ATCC BAA-1250 / SPB7</strain>
    </source>
</reference>
<dbReference type="KEGG" id="spq:SPAB_02139"/>
<proteinExistence type="predicted"/>
<accession>A0A6C6Z1M0</accession>
<evidence type="ECO:0000313" key="2">
    <source>
        <dbReference type="Proteomes" id="UP000008556"/>
    </source>
</evidence>
<dbReference type="AlphaFoldDB" id="A0A6C6Z1M0"/>
<gene>
    <name evidence="1" type="ordered locus">SPAB_02139</name>
</gene>
<sequence length="48" mass="5086">MKPPVGQTESIEEDMRVAVPVFLRATSTNVEASLLGVAISSIMLNVLA</sequence>